<dbReference type="AlphaFoldDB" id="A0A645A2Q8"/>
<proteinExistence type="predicted"/>
<comment type="caution">
    <text evidence="1">The sequence shown here is derived from an EMBL/GenBank/DDBJ whole genome shotgun (WGS) entry which is preliminary data.</text>
</comment>
<sequence>MLLFTLVTFLSAACNSDPLEDINIRSTKEPISQQAPTAKKYMSFALGEISFFEAGLSEVQWGWINKYDKKDDTMSWSLLIRDEHYVDGDGLNVGEVLFYYLNGKFVAEFHARKGFAMMETNLYASHEKPGSWDPATFSMHHKLTRSTVDRFSVYVMQFPIYVIAHATIVRTQ</sequence>
<gene>
    <name evidence="1" type="ORF">SDC9_91818</name>
</gene>
<evidence type="ECO:0000313" key="1">
    <source>
        <dbReference type="EMBL" id="MPM45133.1"/>
    </source>
</evidence>
<name>A0A645A2Q8_9ZZZZ</name>
<reference evidence="1" key="1">
    <citation type="submission" date="2019-08" db="EMBL/GenBank/DDBJ databases">
        <authorList>
            <person name="Kucharzyk K."/>
            <person name="Murdoch R.W."/>
            <person name="Higgins S."/>
            <person name="Loffler F."/>
        </authorList>
    </citation>
    <scope>NUCLEOTIDE SEQUENCE</scope>
</reference>
<organism evidence="1">
    <name type="scientific">bioreactor metagenome</name>
    <dbReference type="NCBI Taxonomy" id="1076179"/>
    <lineage>
        <taxon>unclassified sequences</taxon>
        <taxon>metagenomes</taxon>
        <taxon>ecological metagenomes</taxon>
    </lineage>
</organism>
<accession>A0A645A2Q8</accession>
<protein>
    <submittedName>
        <fullName evidence="1">Uncharacterized protein</fullName>
    </submittedName>
</protein>
<dbReference type="EMBL" id="VSSQ01010753">
    <property type="protein sequence ID" value="MPM45133.1"/>
    <property type="molecule type" value="Genomic_DNA"/>
</dbReference>